<feature type="transmembrane region" description="Helical" evidence="1">
    <location>
        <begin position="96"/>
        <end position="114"/>
    </location>
</feature>
<keyword evidence="1" id="KW-1133">Transmembrane helix</keyword>
<dbReference type="EMBL" id="BMOS01000019">
    <property type="protein sequence ID" value="GGN61309.1"/>
    <property type="molecule type" value="Genomic_DNA"/>
</dbReference>
<dbReference type="RefSeq" id="WP_188858034.1">
    <property type="nucleotide sequence ID" value="NZ_BMOS01000019.1"/>
</dbReference>
<feature type="transmembrane region" description="Helical" evidence="1">
    <location>
        <begin position="120"/>
        <end position="142"/>
    </location>
</feature>
<feature type="transmembrane region" description="Helical" evidence="1">
    <location>
        <begin position="21"/>
        <end position="41"/>
    </location>
</feature>
<dbReference type="AlphaFoldDB" id="A0A917Y0A2"/>
<dbReference type="Proteomes" id="UP000624041">
    <property type="component" value="Unassembled WGS sequence"/>
</dbReference>
<protein>
    <recommendedName>
        <fullName evidence="4">Regulatory protein YrvL</fullName>
    </recommendedName>
</protein>
<keyword evidence="1" id="KW-0812">Transmembrane</keyword>
<proteinExistence type="predicted"/>
<evidence type="ECO:0008006" key="4">
    <source>
        <dbReference type="Google" id="ProtNLM"/>
    </source>
</evidence>
<sequence length="153" mass="17210">MPESNDDSFRNMNKKEKVATVVGIGLLILFVAGFIFGLYFFGLAGVFKVLGVQYDSVWSLAIFVVNLLVIGLLFEIFSNVIFKLSVRNMTGKAKVLMIRFLIEAITNWVVIFTVDELMRSITLSLQTEIIIALFIATLEIVFDDKDTKKNTAE</sequence>
<dbReference type="Pfam" id="PF14184">
    <property type="entry name" value="YrvL"/>
    <property type="match status" value="1"/>
</dbReference>
<evidence type="ECO:0000256" key="1">
    <source>
        <dbReference type="SAM" id="Phobius"/>
    </source>
</evidence>
<evidence type="ECO:0000313" key="2">
    <source>
        <dbReference type="EMBL" id="GGN61309.1"/>
    </source>
</evidence>
<evidence type="ECO:0000313" key="3">
    <source>
        <dbReference type="Proteomes" id="UP000624041"/>
    </source>
</evidence>
<organism evidence="2 3">
    <name type="scientific">Oceanobacillus indicireducens</name>
    <dbReference type="NCBI Taxonomy" id="1004261"/>
    <lineage>
        <taxon>Bacteria</taxon>
        <taxon>Bacillati</taxon>
        <taxon>Bacillota</taxon>
        <taxon>Bacilli</taxon>
        <taxon>Bacillales</taxon>
        <taxon>Bacillaceae</taxon>
        <taxon>Oceanobacillus</taxon>
    </lineage>
</organism>
<feature type="transmembrane region" description="Helical" evidence="1">
    <location>
        <begin position="61"/>
        <end position="84"/>
    </location>
</feature>
<comment type="caution">
    <text evidence="2">The sequence shown here is derived from an EMBL/GenBank/DDBJ whole genome shotgun (WGS) entry which is preliminary data.</text>
</comment>
<reference evidence="2" key="2">
    <citation type="submission" date="2020-09" db="EMBL/GenBank/DDBJ databases">
        <authorList>
            <person name="Sun Q."/>
            <person name="Ohkuma M."/>
        </authorList>
    </citation>
    <scope>NUCLEOTIDE SEQUENCE</scope>
    <source>
        <strain evidence="2">JCM 17251</strain>
    </source>
</reference>
<reference evidence="2" key="1">
    <citation type="journal article" date="2014" name="Int. J. Syst. Evol. Microbiol.">
        <title>Complete genome sequence of Corynebacterium casei LMG S-19264T (=DSM 44701T), isolated from a smear-ripened cheese.</title>
        <authorList>
            <consortium name="US DOE Joint Genome Institute (JGI-PGF)"/>
            <person name="Walter F."/>
            <person name="Albersmeier A."/>
            <person name="Kalinowski J."/>
            <person name="Ruckert C."/>
        </authorList>
    </citation>
    <scope>NUCLEOTIDE SEQUENCE</scope>
    <source>
        <strain evidence="2">JCM 17251</strain>
    </source>
</reference>
<keyword evidence="3" id="KW-1185">Reference proteome</keyword>
<dbReference type="InterPro" id="IPR025912">
    <property type="entry name" value="YrvL"/>
</dbReference>
<keyword evidence="1" id="KW-0472">Membrane</keyword>
<accession>A0A917Y0A2</accession>
<name>A0A917Y0A2_9BACI</name>
<gene>
    <name evidence="2" type="ORF">GCM10007971_26260</name>
</gene>